<dbReference type="PANTHER" id="PTHR11012">
    <property type="entry name" value="PROTEIN KINASE-LIKE DOMAIN-CONTAINING"/>
    <property type="match status" value="1"/>
</dbReference>
<reference evidence="2 3" key="1">
    <citation type="journal article" date="2017" name="G3 (Bethesda)">
        <title>The Physical Genome Mapping of Anopheles albimanus Corrected Scaffold Misassemblies and Identified Interarm Rearrangements in Genus Anopheles.</title>
        <authorList>
            <person name="Artemov G.N."/>
            <person name="Peery A.N."/>
            <person name="Jiang X."/>
            <person name="Tu Z."/>
            <person name="Stegniy V.N."/>
            <person name="Sharakhova M.V."/>
            <person name="Sharakhov I.V."/>
        </authorList>
    </citation>
    <scope>NUCLEOTIDE SEQUENCE [LARGE SCALE GENOMIC DNA]</scope>
    <source>
        <strain evidence="2 3">ALBI9_A</strain>
    </source>
</reference>
<protein>
    <submittedName>
        <fullName evidence="2">CHK domain-containing protein</fullName>
    </submittedName>
</protein>
<dbReference type="SUPFAM" id="SSF56112">
    <property type="entry name" value="Protein kinase-like (PK-like)"/>
    <property type="match status" value="1"/>
</dbReference>
<proteinExistence type="predicted"/>
<evidence type="ECO:0000313" key="2">
    <source>
        <dbReference type="EnsemblMetazoa" id="AALB002491-PA"/>
    </source>
</evidence>
<dbReference type="InterPro" id="IPR011009">
    <property type="entry name" value="Kinase-like_dom_sf"/>
</dbReference>
<dbReference type="STRING" id="7167.A0A182F7N2"/>
<dbReference type="AlphaFoldDB" id="A0A182F7N2"/>
<sequence>WPRSTHRWSRTPAVHCNGCYCAFCSLSSFRFFRLFRTSAQRAHTMAFNKDEMHPPSWMDERFFEKVLRHSERDNTLSVTGMRIVPGTKPGDHFASVIFRAIVQHDKAPDEVSLIVKTLPSEEGVKRDLLNDGYVFETETLMYTEIVPAMHRLLQSVGDQTLLGARLLYHEKLPRWVMVFEDITKHGYEMKAKQLDYEESKVVFAKLARWHAASMCLADTMPAIKNLTKGVYNLFEKNNEFLVMWQNNIEILSSIVPEIPGCEQYSERIAAIKEKIFQRASSIYTYDPSSLVHVLNHGDCHFKNMMFKRTDGTLEDIMLLDFQLSVWGTPAIDLIYAMYNAVSIDTKEAHREELIAFYHTELTECLKKFGYLRKLPTLHEIQIEILKCGHLEFLLAATFLPFMCVDISDFMEMPEDGQGFEMDFSDTDKLKETFKKCFRTPIYVDFMQKNLPKFVHKGFVNLE</sequence>
<dbReference type="VEuPathDB" id="VectorBase:AALB20_030254"/>
<dbReference type="Proteomes" id="UP000069272">
    <property type="component" value="Chromosome 2R"/>
</dbReference>
<dbReference type="InterPro" id="IPR004119">
    <property type="entry name" value="EcKL"/>
</dbReference>
<dbReference type="VEuPathDB" id="VectorBase:AALB002491"/>
<dbReference type="InterPro" id="IPR015897">
    <property type="entry name" value="CHK_kinase-like"/>
</dbReference>
<dbReference type="PANTHER" id="PTHR11012:SF12">
    <property type="entry name" value="CHK KINASE-LIKE DOMAIN-CONTAINING PROTEIN-RELATED"/>
    <property type="match status" value="1"/>
</dbReference>
<evidence type="ECO:0000313" key="3">
    <source>
        <dbReference type="Proteomes" id="UP000069272"/>
    </source>
</evidence>
<keyword evidence="3" id="KW-1185">Reference proteome</keyword>
<dbReference type="Pfam" id="PF02958">
    <property type="entry name" value="EcKL"/>
    <property type="match status" value="1"/>
</dbReference>
<reference evidence="2" key="2">
    <citation type="submission" date="2022-08" db="UniProtKB">
        <authorList>
            <consortium name="EnsemblMetazoa"/>
        </authorList>
    </citation>
    <scope>IDENTIFICATION</scope>
    <source>
        <strain evidence="2">STECLA/ALBI9_A</strain>
    </source>
</reference>
<feature type="domain" description="CHK kinase-like" evidence="1">
    <location>
        <begin position="177"/>
        <end position="367"/>
    </location>
</feature>
<dbReference type="EnsemblMetazoa" id="AALB002491-RA">
    <property type="protein sequence ID" value="AALB002491-PA"/>
    <property type="gene ID" value="AALB002491"/>
</dbReference>
<dbReference type="SMART" id="SM00587">
    <property type="entry name" value="CHK"/>
    <property type="match status" value="1"/>
</dbReference>
<evidence type="ECO:0000259" key="1">
    <source>
        <dbReference type="SMART" id="SM00587"/>
    </source>
</evidence>
<organism evidence="2 3">
    <name type="scientific">Anopheles albimanus</name>
    <name type="common">New world malaria mosquito</name>
    <dbReference type="NCBI Taxonomy" id="7167"/>
    <lineage>
        <taxon>Eukaryota</taxon>
        <taxon>Metazoa</taxon>
        <taxon>Ecdysozoa</taxon>
        <taxon>Arthropoda</taxon>
        <taxon>Hexapoda</taxon>
        <taxon>Insecta</taxon>
        <taxon>Pterygota</taxon>
        <taxon>Neoptera</taxon>
        <taxon>Endopterygota</taxon>
        <taxon>Diptera</taxon>
        <taxon>Nematocera</taxon>
        <taxon>Culicoidea</taxon>
        <taxon>Culicidae</taxon>
        <taxon>Anophelinae</taxon>
        <taxon>Anopheles</taxon>
    </lineage>
</organism>
<name>A0A182F7N2_ANOAL</name>
<dbReference type="Gene3D" id="3.90.1200.10">
    <property type="match status" value="1"/>
</dbReference>
<accession>A0A182F7N2</accession>